<dbReference type="Gramene" id="mRNA:HanXRQr2_Chr08g0353241">
    <property type="protein sequence ID" value="CDS:HanXRQr2_Chr08g0353241.1"/>
    <property type="gene ID" value="HanXRQr2_Chr08g0353241"/>
</dbReference>
<gene>
    <name evidence="2" type="ORF">HanXRQr2_Chr08g0353241</name>
</gene>
<evidence type="ECO:0008006" key="4">
    <source>
        <dbReference type="Google" id="ProtNLM"/>
    </source>
</evidence>
<name>A0A9K3NDX0_HELAN</name>
<feature type="region of interest" description="Disordered" evidence="1">
    <location>
        <begin position="151"/>
        <end position="188"/>
    </location>
</feature>
<protein>
    <recommendedName>
        <fullName evidence="4">DUF4283 domain-containing protein</fullName>
    </recommendedName>
</protein>
<reference evidence="2" key="1">
    <citation type="journal article" date="2017" name="Nature">
        <title>The sunflower genome provides insights into oil metabolism, flowering and Asterid evolution.</title>
        <authorList>
            <person name="Badouin H."/>
            <person name="Gouzy J."/>
            <person name="Grassa C.J."/>
            <person name="Murat F."/>
            <person name="Staton S.E."/>
            <person name="Cottret L."/>
            <person name="Lelandais-Briere C."/>
            <person name="Owens G.L."/>
            <person name="Carrere S."/>
            <person name="Mayjonade B."/>
            <person name="Legrand L."/>
            <person name="Gill N."/>
            <person name="Kane N.C."/>
            <person name="Bowers J.E."/>
            <person name="Hubner S."/>
            <person name="Bellec A."/>
            <person name="Berard A."/>
            <person name="Berges H."/>
            <person name="Blanchet N."/>
            <person name="Boniface M.C."/>
            <person name="Brunel D."/>
            <person name="Catrice O."/>
            <person name="Chaidir N."/>
            <person name="Claudel C."/>
            <person name="Donnadieu C."/>
            <person name="Faraut T."/>
            <person name="Fievet G."/>
            <person name="Helmstetter N."/>
            <person name="King M."/>
            <person name="Knapp S.J."/>
            <person name="Lai Z."/>
            <person name="Le Paslier M.C."/>
            <person name="Lippi Y."/>
            <person name="Lorenzon L."/>
            <person name="Mandel J.R."/>
            <person name="Marage G."/>
            <person name="Marchand G."/>
            <person name="Marquand E."/>
            <person name="Bret-Mestries E."/>
            <person name="Morien E."/>
            <person name="Nambeesan S."/>
            <person name="Nguyen T."/>
            <person name="Pegot-Espagnet P."/>
            <person name="Pouilly N."/>
            <person name="Raftis F."/>
            <person name="Sallet E."/>
            <person name="Schiex T."/>
            <person name="Thomas J."/>
            <person name="Vandecasteele C."/>
            <person name="Vares D."/>
            <person name="Vear F."/>
            <person name="Vautrin S."/>
            <person name="Crespi M."/>
            <person name="Mangin B."/>
            <person name="Burke J.M."/>
            <person name="Salse J."/>
            <person name="Munos S."/>
            <person name="Vincourt P."/>
            <person name="Rieseberg L.H."/>
            <person name="Langlade N.B."/>
        </authorList>
    </citation>
    <scope>NUCLEOTIDE SEQUENCE</scope>
    <source>
        <tissue evidence="2">Leaves</tissue>
    </source>
</reference>
<keyword evidence="3" id="KW-1185">Reference proteome</keyword>
<evidence type="ECO:0000313" key="2">
    <source>
        <dbReference type="EMBL" id="KAF5796581.1"/>
    </source>
</evidence>
<accession>A0A9K3NDX0</accession>
<dbReference type="EMBL" id="MNCJ02000323">
    <property type="protein sequence ID" value="KAF5796581.1"/>
    <property type="molecule type" value="Genomic_DNA"/>
</dbReference>
<reference evidence="2" key="2">
    <citation type="submission" date="2020-06" db="EMBL/GenBank/DDBJ databases">
        <title>Helianthus annuus Genome sequencing and assembly Release 2.</title>
        <authorList>
            <person name="Gouzy J."/>
            <person name="Langlade N."/>
            <person name="Munos S."/>
        </authorList>
    </citation>
    <scope>NUCLEOTIDE SEQUENCE</scope>
    <source>
        <tissue evidence="2">Leaves</tissue>
    </source>
</reference>
<evidence type="ECO:0000256" key="1">
    <source>
        <dbReference type="SAM" id="MobiDB-lite"/>
    </source>
</evidence>
<sequence length="268" mass="30345">MKVFLKEAGLSGFKIHYLGGLSLLFSFEDDIDVGDFLLNVSVWSRWFSSVDMWARQTMQYERVAWLKFHGMLLHLAENKVFDDVAGMFGKVIQKSQLSLEDNDLSVNFVGILVDHGNRISDSVTVKWKNKRYKIWILEERDEWVPDYLSEEDWPEDSVGDDVSVDIPKSDNEKSEKAGEEVGEPLSQNLGNVGIEGNSTFHEVGKSAGVGDSQVNVGLVKRIVIGKKPFNIAKDKHKVSPVLLAQNCILGPKKELVWTWRNLMIVLDF</sequence>
<feature type="compositionally biased region" description="Basic and acidic residues" evidence="1">
    <location>
        <begin position="167"/>
        <end position="179"/>
    </location>
</feature>
<dbReference type="Proteomes" id="UP000215914">
    <property type="component" value="Unassembled WGS sequence"/>
</dbReference>
<organism evidence="2 3">
    <name type="scientific">Helianthus annuus</name>
    <name type="common">Common sunflower</name>
    <dbReference type="NCBI Taxonomy" id="4232"/>
    <lineage>
        <taxon>Eukaryota</taxon>
        <taxon>Viridiplantae</taxon>
        <taxon>Streptophyta</taxon>
        <taxon>Embryophyta</taxon>
        <taxon>Tracheophyta</taxon>
        <taxon>Spermatophyta</taxon>
        <taxon>Magnoliopsida</taxon>
        <taxon>eudicotyledons</taxon>
        <taxon>Gunneridae</taxon>
        <taxon>Pentapetalae</taxon>
        <taxon>asterids</taxon>
        <taxon>campanulids</taxon>
        <taxon>Asterales</taxon>
        <taxon>Asteraceae</taxon>
        <taxon>Asteroideae</taxon>
        <taxon>Heliantheae alliance</taxon>
        <taxon>Heliantheae</taxon>
        <taxon>Helianthus</taxon>
    </lineage>
</organism>
<evidence type="ECO:0000313" key="3">
    <source>
        <dbReference type="Proteomes" id="UP000215914"/>
    </source>
</evidence>
<feature type="compositionally biased region" description="Acidic residues" evidence="1">
    <location>
        <begin position="151"/>
        <end position="163"/>
    </location>
</feature>
<dbReference type="AlphaFoldDB" id="A0A9K3NDX0"/>
<comment type="caution">
    <text evidence="2">The sequence shown here is derived from an EMBL/GenBank/DDBJ whole genome shotgun (WGS) entry which is preliminary data.</text>
</comment>
<proteinExistence type="predicted"/>